<dbReference type="PANTHER" id="PTHR21310">
    <property type="entry name" value="AMINOGLYCOSIDE PHOSPHOTRANSFERASE-RELATED-RELATED"/>
    <property type="match status" value="1"/>
</dbReference>
<keyword evidence="2" id="KW-0418">Kinase</keyword>
<keyword evidence="2" id="KW-0808">Transferase</keyword>
<protein>
    <submittedName>
        <fullName evidence="2">Predicted kinase, aminoglycoside phosphotransferase (APT) family</fullName>
    </submittedName>
</protein>
<dbReference type="PANTHER" id="PTHR21310:SF40">
    <property type="entry name" value="AMINOGLYCOSIDE PHOSPHOTRANSFERASE DOMAIN-CONTAINING PROTEIN-RELATED"/>
    <property type="match status" value="1"/>
</dbReference>
<feature type="domain" description="Aminoglycoside phosphotransferase" evidence="1">
    <location>
        <begin position="52"/>
        <end position="258"/>
    </location>
</feature>
<sequence>MRDDYGLERLAAWLRDQMPAATDVRIENADRVTFGYSAEISVLTLAWHAGGADHRREVVLRLSPRSPGLLEPYDMERQFTILRGLENSAVRSPAVLWLEPSGSVLGRPFYVMERVPGEVYEDRIPAELDASPDTIRRMSEGIVEQIAAIHRVDLRESGLVALGDGRTYLDDELGRWASELHRVRKDRLPALERLLDVLREQQPAPSETVTLVHGDVKPGNFAFVDGEVTGVFDWELTALGDPLADLGYLELFWATPVFITGRPGALTFDEALAYYEKLTGLPVRHREWYKAFQTFKTCVILLVGAMLFDSGASDELRFAQMGLAIPHFTRAALHDLGVDEDLETGPVLAGRERYREVRDRLAAGSSA</sequence>
<dbReference type="GO" id="GO:0016301">
    <property type="term" value="F:kinase activity"/>
    <property type="evidence" value="ECO:0007669"/>
    <property type="project" value="UniProtKB-KW"/>
</dbReference>
<dbReference type="InterPro" id="IPR002575">
    <property type="entry name" value="Aminoglycoside_PTrfase"/>
</dbReference>
<accession>A0A0S4QXS6</accession>
<dbReference type="InterPro" id="IPR041726">
    <property type="entry name" value="ACAD10_11_N"/>
</dbReference>
<gene>
    <name evidence="2" type="ORF">Ga0074812_12711</name>
</gene>
<dbReference type="InterPro" id="IPR051678">
    <property type="entry name" value="AGP_Transferase"/>
</dbReference>
<evidence type="ECO:0000313" key="2">
    <source>
        <dbReference type="EMBL" id="CUU59334.1"/>
    </source>
</evidence>
<dbReference type="Proteomes" id="UP000198802">
    <property type="component" value="Unassembled WGS sequence"/>
</dbReference>
<dbReference type="AlphaFoldDB" id="A0A0S4QXS6"/>
<dbReference type="InterPro" id="IPR011009">
    <property type="entry name" value="Kinase-like_dom_sf"/>
</dbReference>
<dbReference type="Gene3D" id="3.90.1200.10">
    <property type="match status" value="1"/>
</dbReference>
<dbReference type="RefSeq" id="WP_091283358.1">
    <property type="nucleotide sequence ID" value="NZ_FAOZ01000027.1"/>
</dbReference>
<dbReference type="SUPFAM" id="SSF56112">
    <property type="entry name" value="Protein kinase-like (PK-like)"/>
    <property type="match status" value="1"/>
</dbReference>
<name>A0A0S4QXS6_9ACTN</name>
<dbReference type="Gene3D" id="3.30.200.20">
    <property type="entry name" value="Phosphorylase Kinase, domain 1"/>
    <property type="match status" value="1"/>
</dbReference>
<organism evidence="2 3">
    <name type="scientific">Parafrankia irregularis</name>
    <dbReference type="NCBI Taxonomy" id="795642"/>
    <lineage>
        <taxon>Bacteria</taxon>
        <taxon>Bacillati</taxon>
        <taxon>Actinomycetota</taxon>
        <taxon>Actinomycetes</taxon>
        <taxon>Frankiales</taxon>
        <taxon>Frankiaceae</taxon>
        <taxon>Parafrankia</taxon>
    </lineage>
</organism>
<evidence type="ECO:0000313" key="3">
    <source>
        <dbReference type="Proteomes" id="UP000198802"/>
    </source>
</evidence>
<keyword evidence="3" id="KW-1185">Reference proteome</keyword>
<dbReference type="CDD" id="cd05154">
    <property type="entry name" value="ACAD10_11_N-like"/>
    <property type="match status" value="1"/>
</dbReference>
<proteinExistence type="predicted"/>
<reference evidence="3" key="1">
    <citation type="submission" date="2015-11" db="EMBL/GenBank/DDBJ databases">
        <authorList>
            <person name="Varghese N."/>
        </authorList>
    </citation>
    <scope>NUCLEOTIDE SEQUENCE [LARGE SCALE GENOMIC DNA]</scope>
    <source>
        <strain evidence="3">DSM 45899</strain>
    </source>
</reference>
<dbReference type="Pfam" id="PF01636">
    <property type="entry name" value="APH"/>
    <property type="match status" value="1"/>
</dbReference>
<dbReference type="EMBL" id="FAOZ01000027">
    <property type="protein sequence ID" value="CUU59334.1"/>
    <property type="molecule type" value="Genomic_DNA"/>
</dbReference>
<evidence type="ECO:0000259" key="1">
    <source>
        <dbReference type="Pfam" id="PF01636"/>
    </source>
</evidence>